<evidence type="ECO:0000313" key="1">
    <source>
        <dbReference type="EMBL" id="KAK2730194.1"/>
    </source>
</evidence>
<evidence type="ECO:0000313" key="2">
    <source>
        <dbReference type="Proteomes" id="UP001281614"/>
    </source>
</evidence>
<keyword evidence="2" id="KW-1185">Reference proteome</keyword>
<reference evidence="1" key="1">
    <citation type="submission" date="2023-02" db="EMBL/GenBank/DDBJ databases">
        <title>Colletotrichum kahawae CIFC_Que2 genome sequencing and assembly.</title>
        <authorList>
            <person name="Baroncelli R."/>
        </authorList>
    </citation>
    <scope>NUCLEOTIDE SEQUENCE</scope>
    <source>
        <strain evidence="1">CIFC_Que2</strain>
    </source>
</reference>
<dbReference type="Proteomes" id="UP001281614">
    <property type="component" value="Unassembled WGS sequence"/>
</dbReference>
<comment type="caution">
    <text evidence="1">The sequence shown here is derived from an EMBL/GenBank/DDBJ whole genome shotgun (WGS) entry which is preliminary data.</text>
</comment>
<proteinExistence type="predicted"/>
<gene>
    <name evidence="1" type="ORF">CKAH01_09716</name>
</gene>
<sequence>MPWHHTWGLVIASRDSIYQTTEAVPPIAIRGPRKTRDTLLRLEAGAFIKPLGILLASRRLIWRTRPGLGIKRWSKLFDLEIALPLRCLGVRRFPNHLHLFCSPGGPKTFVS</sequence>
<protein>
    <submittedName>
        <fullName evidence="1">Uncharacterized protein</fullName>
    </submittedName>
</protein>
<accession>A0AAD9XXR8</accession>
<organism evidence="1 2">
    <name type="scientific">Colletotrichum kahawae</name>
    <name type="common">Coffee berry disease fungus</name>
    <dbReference type="NCBI Taxonomy" id="34407"/>
    <lineage>
        <taxon>Eukaryota</taxon>
        <taxon>Fungi</taxon>
        <taxon>Dikarya</taxon>
        <taxon>Ascomycota</taxon>
        <taxon>Pezizomycotina</taxon>
        <taxon>Sordariomycetes</taxon>
        <taxon>Hypocreomycetidae</taxon>
        <taxon>Glomerellales</taxon>
        <taxon>Glomerellaceae</taxon>
        <taxon>Colletotrichum</taxon>
        <taxon>Colletotrichum gloeosporioides species complex</taxon>
    </lineage>
</organism>
<name>A0AAD9XXR8_COLKA</name>
<dbReference type="AlphaFoldDB" id="A0AAD9XXR8"/>
<dbReference type="EMBL" id="VYYT01000699">
    <property type="protein sequence ID" value="KAK2730194.1"/>
    <property type="molecule type" value="Genomic_DNA"/>
</dbReference>